<dbReference type="Gene3D" id="3.30.70.1350">
    <property type="entry name" value="Cation efflux protein, cytoplasmic domain"/>
    <property type="match status" value="1"/>
</dbReference>
<protein>
    <submittedName>
        <fullName evidence="10">Cation diffusion facilitator family transporter</fullName>
    </submittedName>
</protein>
<feature type="transmembrane region" description="Helical" evidence="7">
    <location>
        <begin position="127"/>
        <end position="148"/>
    </location>
</feature>
<evidence type="ECO:0000256" key="3">
    <source>
        <dbReference type="ARBA" id="ARBA00022448"/>
    </source>
</evidence>
<dbReference type="InterPro" id="IPR027470">
    <property type="entry name" value="Cation_efflux_CTD"/>
</dbReference>
<dbReference type="Gene3D" id="1.20.1510.10">
    <property type="entry name" value="Cation efflux protein transmembrane domain"/>
    <property type="match status" value="1"/>
</dbReference>
<dbReference type="AlphaFoldDB" id="A0A212IYK7"/>
<feature type="transmembrane region" description="Helical" evidence="7">
    <location>
        <begin position="97"/>
        <end position="115"/>
    </location>
</feature>
<evidence type="ECO:0000313" key="10">
    <source>
        <dbReference type="EMBL" id="SBV92288.1"/>
    </source>
</evidence>
<keyword evidence="4 7" id="KW-0812">Transmembrane</keyword>
<dbReference type="PANTHER" id="PTHR43840:SF15">
    <property type="entry name" value="MITOCHONDRIAL METAL TRANSPORTER 1-RELATED"/>
    <property type="match status" value="1"/>
</dbReference>
<keyword evidence="3" id="KW-0813">Transport</keyword>
<evidence type="ECO:0000256" key="1">
    <source>
        <dbReference type="ARBA" id="ARBA00004141"/>
    </source>
</evidence>
<dbReference type="InterPro" id="IPR050291">
    <property type="entry name" value="CDF_Transporter"/>
</dbReference>
<accession>A0A212IYK7</accession>
<evidence type="ECO:0000256" key="6">
    <source>
        <dbReference type="ARBA" id="ARBA00023136"/>
    </source>
</evidence>
<feature type="domain" description="Cation efflux protein cytoplasmic" evidence="9">
    <location>
        <begin position="227"/>
        <end position="303"/>
    </location>
</feature>
<dbReference type="Pfam" id="PF16916">
    <property type="entry name" value="ZT_dimer"/>
    <property type="match status" value="1"/>
</dbReference>
<proteinExistence type="inferred from homology"/>
<keyword evidence="6 7" id="KW-0472">Membrane</keyword>
<dbReference type="GO" id="GO:0008324">
    <property type="term" value="F:monoatomic cation transmembrane transporter activity"/>
    <property type="evidence" value="ECO:0007669"/>
    <property type="project" value="InterPro"/>
</dbReference>
<comment type="similarity">
    <text evidence="2">Belongs to the cation diffusion facilitator (CDF) transporter (TC 2.A.4) family.</text>
</comment>
<dbReference type="InterPro" id="IPR058533">
    <property type="entry name" value="Cation_efflux_TM"/>
</dbReference>
<feature type="transmembrane region" description="Helical" evidence="7">
    <location>
        <begin position="180"/>
        <end position="208"/>
    </location>
</feature>
<dbReference type="InterPro" id="IPR027469">
    <property type="entry name" value="Cation_efflux_TMD_sf"/>
</dbReference>
<sequence length="391" mass="41923">MTELLVKLFVKDRDNVSDGAVRQRYGALSGCVGICLNLLLSLGKFLAGLFTGSIAITADAFNNLSDAGSSVVTLAGFYMAGKRADDDHPFGHGRIEYLSGLAVSVAILLVGVELLKSSVGKILQPEAVTFSWPAMAILAVSILVKLWMSVFNRRLSARIGSTAMAATAADSLSDAAATAAVALGALVSHFLSVSIDGWVGILVAAFILKSGWKAAKDTVNPLLGQCPDPELVHGIRETVLAHSEIQGVHDLIVHDYGPGRRMASLHAEVSVGGNIMELHDIIDAAEREIKAKYRIEATIHMDPIATGDETVTRNRNMVAALVKEIDGGMTIHDFRMTAGPLHHNLIFDVVVPYHVKLTDDEVKVRIEQAVQAADPDCFAVIQLDRAYYETT</sequence>
<dbReference type="SUPFAM" id="SSF160240">
    <property type="entry name" value="Cation efflux protein cytoplasmic domain-like"/>
    <property type="match status" value="1"/>
</dbReference>
<dbReference type="PANTHER" id="PTHR43840">
    <property type="entry name" value="MITOCHONDRIAL METAL TRANSPORTER 1-RELATED"/>
    <property type="match status" value="1"/>
</dbReference>
<name>A0A212IYK7_9FIRM</name>
<dbReference type="GO" id="GO:0016020">
    <property type="term" value="C:membrane"/>
    <property type="evidence" value="ECO:0007669"/>
    <property type="project" value="UniProtKB-SubCell"/>
</dbReference>
<organism evidence="10">
    <name type="scientific">uncultured Eubacteriales bacterium</name>
    <dbReference type="NCBI Taxonomy" id="172733"/>
    <lineage>
        <taxon>Bacteria</taxon>
        <taxon>Bacillati</taxon>
        <taxon>Bacillota</taxon>
        <taxon>Clostridia</taxon>
        <taxon>Eubacteriales</taxon>
        <taxon>environmental samples</taxon>
    </lineage>
</organism>
<dbReference type="SUPFAM" id="SSF161111">
    <property type="entry name" value="Cation efflux protein transmembrane domain-like"/>
    <property type="match status" value="1"/>
</dbReference>
<dbReference type="InterPro" id="IPR036837">
    <property type="entry name" value="Cation_efflux_CTD_sf"/>
</dbReference>
<keyword evidence="5 7" id="KW-1133">Transmembrane helix</keyword>
<evidence type="ECO:0000259" key="8">
    <source>
        <dbReference type="Pfam" id="PF01545"/>
    </source>
</evidence>
<feature type="domain" description="Cation efflux protein transmembrane" evidence="8">
    <location>
        <begin position="32"/>
        <end position="223"/>
    </location>
</feature>
<dbReference type="EMBL" id="FLUN01000001">
    <property type="protein sequence ID" value="SBV92288.1"/>
    <property type="molecule type" value="Genomic_DNA"/>
</dbReference>
<dbReference type="FunFam" id="1.20.1510.10:FF:000006">
    <property type="entry name" value="Divalent cation efflux transporter"/>
    <property type="match status" value="1"/>
</dbReference>
<evidence type="ECO:0000256" key="2">
    <source>
        <dbReference type="ARBA" id="ARBA00008114"/>
    </source>
</evidence>
<comment type="subcellular location">
    <subcellularLocation>
        <location evidence="1">Membrane</location>
        <topology evidence="1">Multi-pass membrane protein</topology>
    </subcellularLocation>
</comment>
<evidence type="ECO:0000259" key="9">
    <source>
        <dbReference type="Pfam" id="PF16916"/>
    </source>
</evidence>
<reference evidence="10" key="1">
    <citation type="submission" date="2016-04" db="EMBL/GenBank/DDBJ databases">
        <authorList>
            <person name="Evans L.H."/>
            <person name="Alamgir A."/>
            <person name="Owens N."/>
            <person name="Weber N.D."/>
            <person name="Virtaneva K."/>
            <person name="Barbian K."/>
            <person name="Babar A."/>
            <person name="Rosenke K."/>
        </authorList>
    </citation>
    <scope>NUCLEOTIDE SEQUENCE</scope>
    <source>
        <strain evidence="10">86</strain>
    </source>
</reference>
<evidence type="ECO:0000256" key="5">
    <source>
        <dbReference type="ARBA" id="ARBA00022989"/>
    </source>
</evidence>
<dbReference type="Pfam" id="PF01545">
    <property type="entry name" value="Cation_efflux"/>
    <property type="match status" value="1"/>
</dbReference>
<dbReference type="NCBIfam" id="TIGR01297">
    <property type="entry name" value="CDF"/>
    <property type="match status" value="1"/>
</dbReference>
<evidence type="ECO:0000256" key="4">
    <source>
        <dbReference type="ARBA" id="ARBA00022692"/>
    </source>
</evidence>
<evidence type="ECO:0000256" key="7">
    <source>
        <dbReference type="SAM" id="Phobius"/>
    </source>
</evidence>
<gene>
    <name evidence="10" type="ORF">KL86CLO1_10229</name>
</gene>
<dbReference type="InterPro" id="IPR002524">
    <property type="entry name" value="Cation_efflux"/>
</dbReference>
<feature type="transmembrane region" description="Helical" evidence="7">
    <location>
        <begin position="31"/>
        <end position="56"/>
    </location>
</feature>